<dbReference type="EMBL" id="VANS01000005">
    <property type="protein sequence ID" value="TMM50740.1"/>
    <property type="molecule type" value="Genomic_DNA"/>
</dbReference>
<dbReference type="GO" id="GO:0009360">
    <property type="term" value="C:DNA polymerase III complex"/>
    <property type="evidence" value="ECO:0007669"/>
    <property type="project" value="TreeGrafter"/>
</dbReference>
<sequence length="373" mass="39337">MSQTDHPAPDQIEGAPHPRDTQKVFGQAAAEAAFLEAYAAGRLHHAWLLTGPRGVGKATLAWSIARFLLATPAPQDDGMFGAPPPPASLRIDPEHPVARRIAARSEAGLKSVTRTVNIKTDRMRDVIVVDDIRALGQFFHMSATEGGRRVVIVDDADLMNTQAANALLKMLEEPPANATLLLISHQPSGLLPTIRSRCRTLRLGPLGPEDMQRALDQAGVAVDASAAALAEVSAGSVGAALNLTLLGGIQIYAELIAILGSMPQFDRARGLKLAEAAATRGAEARLDLLFVLLDLALSRLARTGATGTAPAVEIVPNEAAVLSRLAPSPTLGRRWAETAQEIGARARHGRAVNLDPAALVLDTVFKIQQTASG</sequence>
<dbReference type="SUPFAM" id="SSF52540">
    <property type="entry name" value="P-loop containing nucleoside triphosphate hydrolases"/>
    <property type="match status" value="1"/>
</dbReference>
<dbReference type="PANTHER" id="PTHR11669">
    <property type="entry name" value="REPLICATION FACTOR C / DNA POLYMERASE III GAMMA-TAU SUBUNIT"/>
    <property type="match status" value="1"/>
</dbReference>
<dbReference type="Gene3D" id="3.40.50.300">
    <property type="entry name" value="P-loop containing nucleotide triphosphate hydrolases"/>
    <property type="match status" value="1"/>
</dbReference>
<organism evidence="3 4">
    <name type="scientific">Sulfitobacter sabulilitoris</name>
    <dbReference type="NCBI Taxonomy" id="2562655"/>
    <lineage>
        <taxon>Bacteria</taxon>
        <taxon>Pseudomonadati</taxon>
        <taxon>Pseudomonadota</taxon>
        <taxon>Alphaproteobacteria</taxon>
        <taxon>Rhodobacterales</taxon>
        <taxon>Roseobacteraceae</taxon>
        <taxon>Sulfitobacter</taxon>
    </lineage>
</organism>
<keyword evidence="3" id="KW-0548">Nucleotidyltransferase</keyword>
<evidence type="ECO:0000313" key="4">
    <source>
        <dbReference type="Proteomes" id="UP000309550"/>
    </source>
</evidence>
<dbReference type="Pfam" id="PF13177">
    <property type="entry name" value="DNA_pol3_delta2"/>
    <property type="match status" value="1"/>
</dbReference>
<dbReference type="SMART" id="SM00382">
    <property type="entry name" value="AAA"/>
    <property type="match status" value="1"/>
</dbReference>
<keyword evidence="3" id="KW-0808">Transferase</keyword>
<dbReference type="InterPro" id="IPR003593">
    <property type="entry name" value="AAA+_ATPase"/>
</dbReference>
<dbReference type="OrthoDB" id="9811073at2"/>
<dbReference type="EC" id="2.7.7.7" evidence="3"/>
<evidence type="ECO:0000256" key="1">
    <source>
        <dbReference type="SAM" id="MobiDB-lite"/>
    </source>
</evidence>
<dbReference type="GO" id="GO:0003887">
    <property type="term" value="F:DNA-directed DNA polymerase activity"/>
    <property type="evidence" value="ECO:0007669"/>
    <property type="project" value="UniProtKB-EC"/>
</dbReference>
<feature type="region of interest" description="Disordered" evidence="1">
    <location>
        <begin position="1"/>
        <end position="23"/>
    </location>
</feature>
<dbReference type="InterPro" id="IPR027417">
    <property type="entry name" value="P-loop_NTPase"/>
</dbReference>
<evidence type="ECO:0000313" key="3">
    <source>
        <dbReference type="EMBL" id="TMM50740.1"/>
    </source>
</evidence>
<accession>A0A5S3PB01</accession>
<dbReference type="RefSeq" id="WP_138663312.1">
    <property type="nucleotide sequence ID" value="NZ_VANS01000005.1"/>
</dbReference>
<evidence type="ECO:0000259" key="2">
    <source>
        <dbReference type="SMART" id="SM00382"/>
    </source>
</evidence>
<proteinExistence type="predicted"/>
<comment type="caution">
    <text evidence="3">The sequence shown here is derived from an EMBL/GenBank/DDBJ whole genome shotgun (WGS) entry which is preliminary data.</text>
</comment>
<reference evidence="3 4" key="1">
    <citation type="submission" date="2019-05" db="EMBL/GenBank/DDBJ databases">
        <title>Sulfitobacter sabulilitoris sp. nov., isolated from a marine sand.</title>
        <authorList>
            <person name="Yoon J.-H."/>
        </authorList>
    </citation>
    <scope>NUCLEOTIDE SEQUENCE [LARGE SCALE GENOMIC DNA]</scope>
    <source>
        <strain evidence="3 4">HSMS-29</strain>
    </source>
</reference>
<dbReference type="GO" id="GO:0006261">
    <property type="term" value="P:DNA-templated DNA replication"/>
    <property type="evidence" value="ECO:0007669"/>
    <property type="project" value="TreeGrafter"/>
</dbReference>
<name>A0A5S3PB01_9RHOB</name>
<protein>
    <submittedName>
        <fullName evidence="3">DNA polymerase III subunit delta</fullName>
        <ecNumber evidence="3">2.7.7.7</ecNumber>
    </submittedName>
</protein>
<dbReference type="InterPro" id="IPR050238">
    <property type="entry name" value="DNA_Rep/Repair_Clamp_Loader"/>
</dbReference>
<dbReference type="AlphaFoldDB" id="A0A5S3PB01"/>
<dbReference type="NCBIfam" id="NF005677">
    <property type="entry name" value="PRK07471.1"/>
    <property type="match status" value="1"/>
</dbReference>
<gene>
    <name evidence="3" type="ORF">FDT80_15890</name>
</gene>
<dbReference type="Proteomes" id="UP000309550">
    <property type="component" value="Unassembled WGS sequence"/>
</dbReference>
<keyword evidence="4" id="KW-1185">Reference proteome</keyword>
<feature type="domain" description="AAA+ ATPase" evidence="2">
    <location>
        <begin position="43"/>
        <end position="206"/>
    </location>
</feature>
<dbReference type="PANTHER" id="PTHR11669:SF8">
    <property type="entry name" value="DNA POLYMERASE III SUBUNIT DELTA"/>
    <property type="match status" value="1"/>
</dbReference>